<dbReference type="OrthoDB" id="9805202at2"/>
<dbReference type="InterPro" id="IPR004852">
    <property type="entry name" value="Di-haem_cyt_c_peroxidsae"/>
</dbReference>
<dbReference type="AlphaFoldDB" id="A0A5S9PK28"/>
<evidence type="ECO:0000259" key="1">
    <source>
        <dbReference type="Pfam" id="PF03150"/>
    </source>
</evidence>
<proteinExistence type="predicted"/>
<keyword evidence="2" id="KW-0575">Peroxidase</keyword>
<keyword evidence="3" id="KW-1185">Reference proteome</keyword>
<name>A0A5S9PK28_9GAMM</name>
<dbReference type="Pfam" id="PF03150">
    <property type="entry name" value="CCP_MauG"/>
    <property type="match status" value="1"/>
</dbReference>
<organism evidence="2 3">
    <name type="scientific">BD1-7 clade bacterium</name>
    <dbReference type="NCBI Taxonomy" id="2029982"/>
    <lineage>
        <taxon>Bacteria</taxon>
        <taxon>Pseudomonadati</taxon>
        <taxon>Pseudomonadota</taxon>
        <taxon>Gammaproteobacteria</taxon>
        <taxon>Cellvibrionales</taxon>
        <taxon>Spongiibacteraceae</taxon>
        <taxon>BD1-7 clade</taxon>
    </lineage>
</organism>
<dbReference type="GO" id="GO:0020037">
    <property type="term" value="F:heme binding"/>
    <property type="evidence" value="ECO:0007669"/>
    <property type="project" value="InterPro"/>
</dbReference>
<gene>
    <name evidence="2" type="primary">ccpA_2</name>
    <name evidence="2" type="ORF">OPDIPICF_00851</name>
</gene>
<dbReference type="GO" id="GO:0004130">
    <property type="term" value="F:cytochrome-c peroxidase activity"/>
    <property type="evidence" value="ECO:0007669"/>
    <property type="project" value="UniProtKB-EC"/>
</dbReference>
<dbReference type="InterPro" id="IPR036909">
    <property type="entry name" value="Cyt_c-like_dom_sf"/>
</dbReference>
<keyword evidence="2" id="KW-0560">Oxidoreductase</keyword>
<accession>A0A5S9PK28</accession>
<reference evidence="2 3" key="1">
    <citation type="submission" date="2019-11" db="EMBL/GenBank/DDBJ databases">
        <authorList>
            <person name="Holert J."/>
        </authorList>
    </citation>
    <scope>NUCLEOTIDE SEQUENCE [LARGE SCALE GENOMIC DNA]</scope>
    <source>
        <strain evidence="2">SB11_3</strain>
    </source>
</reference>
<dbReference type="Proteomes" id="UP000441399">
    <property type="component" value="Unassembled WGS sequence"/>
</dbReference>
<sequence length="92" mass="9838">MRYTPYLLLCCAILTGCGGDSGYDNVENLIGSLPEDVEHPADNPSTPEKVELGRMLFWDPALSSNQDVACVTCHHPVNGYAENIDLSLGVGG</sequence>
<feature type="domain" description="Di-haem cytochrome c peroxidase" evidence="1">
    <location>
        <begin position="47"/>
        <end position="91"/>
    </location>
</feature>
<dbReference type="GO" id="GO:0009055">
    <property type="term" value="F:electron transfer activity"/>
    <property type="evidence" value="ECO:0007669"/>
    <property type="project" value="InterPro"/>
</dbReference>
<dbReference type="Gene3D" id="1.10.760.10">
    <property type="entry name" value="Cytochrome c-like domain"/>
    <property type="match status" value="1"/>
</dbReference>
<dbReference type="EMBL" id="CACSIO010000012">
    <property type="protein sequence ID" value="CAA0104447.1"/>
    <property type="molecule type" value="Genomic_DNA"/>
</dbReference>
<evidence type="ECO:0000313" key="2">
    <source>
        <dbReference type="EMBL" id="CAA0104447.1"/>
    </source>
</evidence>
<dbReference type="PROSITE" id="PS51257">
    <property type="entry name" value="PROKAR_LIPOPROTEIN"/>
    <property type="match status" value="1"/>
</dbReference>
<evidence type="ECO:0000313" key="3">
    <source>
        <dbReference type="Proteomes" id="UP000441399"/>
    </source>
</evidence>
<dbReference type="EC" id="1.11.1.5" evidence="2"/>
<dbReference type="SUPFAM" id="SSF46626">
    <property type="entry name" value="Cytochrome c"/>
    <property type="match status" value="1"/>
</dbReference>
<protein>
    <submittedName>
        <fullName evidence="2">Cytochrome c551 peroxidase</fullName>
        <ecNumber evidence="2">1.11.1.5</ecNumber>
    </submittedName>
</protein>